<feature type="signal peptide" evidence="1">
    <location>
        <begin position="1"/>
        <end position="21"/>
    </location>
</feature>
<comment type="caution">
    <text evidence="2">The sequence shown here is derived from an EMBL/GenBank/DDBJ whole genome shotgun (WGS) entry which is preliminary data.</text>
</comment>
<dbReference type="GO" id="GO:0043161">
    <property type="term" value="P:proteasome-mediated ubiquitin-dependent protein catabolic process"/>
    <property type="evidence" value="ECO:0007669"/>
    <property type="project" value="TreeGrafter"/>
</dbReference>
<evidence type="ECO:0000256" key="1">
    <source>
        <dbReference type="SAM" id="SignalP"/>
    </source>
</evidence>
<dbReference type="InterPro" id="IPR042476">
    <property type="entry name" value="APPBP2"/>
</dbReference>
<dbReference type="AlphaFoldDB" id="A0A3S5AYF4"/>
<gene>
    <name evidence="2" type="ORF">PXEA_LOCUS1629</name>
</gene>
<proteinExistence type="predicted"/>
<name>A0A3S5AYF4_9PLAT</name>
<dbReference type="EMBL" id="CAAALY010003347">
    <property type="protein sequence ID" value="VEL08189.1"/>
    <property type="molecule type" value="Genomic_DNA"/>
</dbReference>
<evidence type="ECO:0000313" key="2">
    <source>
        <dbReference type="EMBL" id="VEL08189.1"/>
    </source>
</evidence>
<dbReference type="PANTHER" id="PTHR46575:SF1">
    <property type="entry name" value="AMYLOID PROTEIN-BINDING PROTEIN 2"/>
    <property type="match status" value="1"/>
</dbReference>
<keyword evidence="3" id="KW-1185">Reference proteome</keyword>
<dbReference type="PANTHER" id="PTHR46575">
    <property type="entry name" value="AMYLOID PROTEIN-BINDING PROTEIN 2"/>
    <property type="match status" value="1"/>
</dbReference>
<feature type="chain" id="PRO_5018537833" evidence="1">
    <location>
        <begin position="22"/>
        <end position="140"/>
    </location>
</feature>
<organism evidence="2 3">
    <name type="scientific">Protopolystoma xenopodis</name>
    <dbReference type="NCBI Taxonomy" id="117903"/>
    <lineage>
        <taxon>Eukaryota</taxon>
        <taxon>Metazoa</taxon>
        <taxon>Spiralia</taxon>
        <taxon>Lophotrochozoa</taxon>
        <taxon>Platyhelminthes</taxon>
        <taxon>Monogenea</taxon>
        <taxon>Polyopisthocotylea</taxon>
        <taxon>Polystomatidea</taxon>
        <taxon>Polystomatidae</taxon>
        <taxon>Protopolystoma</taxon>
    </lineage>
</organism>
<accession>A0A3S5AYF4</accession>
<dbReference type="GO" id="GO:0031462">
    <property type="term" value="C:Cul2-RING ubiquitin ligase complex"/>
    <property type="evidence" value="ECO:0007669"/>
    <property type="project" value="TreeGrafter"/>
</dbReference>
<evidence type="ECO:0000313" key="3">
    <source>
        <dbReference type="Proteomes" id="UP000784294"/>
    </source>
</evidence>
<dbReference type="GO" id="GO:1990756">
    <property type="term" value="F:ubiquitin-like ligase-substrate adaptor activity"/>
    <property type="evidence" value="ECO:0007669"/>
    <property type="project" value="TreeGrafter"/>
</dbReference>
<reference evidence="2" key="1">
    <citation type="submission" date="2018-11" db="EMBL/GenBank/DDBJ databases">
        <authorList>
            <consortium name="Pathogen Informatics"/>
        </authorList>
    </citation>
    <scope>NUCLEOTIDE SEQUENCE</scope>
</reference>
<dbReference type="OrthoDB" id="7103806at2759"/>
<dbReference type="Proteomes" id="UP000784294">
    <property type="component" value="Unassembled WGS sequence"/>
</dbReference>
<dbReference type="GO" id="GO:0006886">
    <property type="term" value="P:intracellular protein transport"/>
    <property type="evidence" value="ECO:0007669"/>
    <property type="project" value="InterPro"/>
</dbReference>
<keyword evidence="1" id="KW-0732">Signal</keyword>
<protein>
    <submittedName>
        <fullName evidence="2">Uncharacterized protein</fullName>
    </submittedName>
</protein>
<sequence>MLQHLLGLALILDCLPGASLMASLALEDIAYACYVLEYTSGEFTYALNCAEVADTLLSQLNYGVCMQAASANRVKALIIEEIAIDYHDLDRMQAYLELSRDLHIQSLDLCERSTAIAQLMLAIFLAPKGYCEADSHGYLG</sequence>